<dbReference type="STRING" id="748727.CLJU_c16870"/>
<evidence type="ECO:0000313" key="3">
    <source>
        <dbReference type="Proteomes" id="UP000001656"/>
    </source>
</evidence>
<reference evidence="1" key="1">
    <citation type="submission" date="2009-07" db="EMBL/GenBank/DDBJ databases">
        <authorList>
            <person name="Koepke M."/>
            <person name="Hujer S."/>
            <person name="Held C."/>
            <person name="Wiezer A."/>
            <person name="Liesegang H."/>
            <person name="Ehrenreich A."/>
            <person name="Gottschalk G."/>
            <person name="Duerre P."/>
        </authorList>
    </citation>
    <scope>NUCLEOTIDE SEQUENCE</scope>
    <source>
        <strain evidence="1">DSM 13528</strain>
    </source>
</reference>
<protein>
    <submittedName>
        <fullName evidence="1">Uncharacterized protein</fullName>
    </submittedName>
</protein>
<dbReference type="Proteomes" id="UP000077020">
    <property type="component" value="Unassembled WGS sequence"/>
</dbReference>
<dbReference type="EMBL" id="CP001666">
    <property type="protein sequence ID" value="ADK14751.1"/>
    <property type="molecule type" value="Genomic_DNA"/>
</dbReference>
<dbReference type="Proteomes" id="UP000001656">
    <property type="component" value="Chromosome"/>
</dbReference>
<evidence type="ECO:0000313" key="4">
    <source>
        <dbReference type="Proteomes" id="UP000077020"/>
    </source>
</evidence>
<sequence length="99" mass="11036">MGTVKYSEIKSSNGVIKFNASDSTKIQEFDCDNYEYLRVYMAMGGIKVYINNSSDFILVGGDNGLEELILKDFAINHVKFELADIPGTATGSLQYYLCK</sequence>
<name>D8GU88_CLOLD</name>
<evidence type="ECO:0000313" key="2">
    <source>
        <dbReference type="EMBL" id="OAA84108.1"/>
    </source>
</evidence>
<organism evidence="1 3">
    <name type="scientific">Clostridium ljungdahlii (strain ATCC 55383 / DSM 13528 / PETC)</name>
    <dbReference type="NCBI Taxonomy" id="748727"/>
    <lineage>
        <taxon>Bacteria</taxon>
        <taxon>Bacillati</taxon>
        <taxon>Bacillota</taxon>
        <taxon>Clostridia</taxon>
        <taxon>Eubacteriales</taxon>
        <taxon>Clostridiaceae</taxon>
        <taxon>Clostridium</taxon>
    </lineage>
</organism>
<accession>D8GU88</accession>
<dbReference type="PATRIC" id="fig|748727.19.peg.2356"/>
<dbReference type="eggNOG" id="ENOG5030U76">
    <property type="taxonomic scope" value="Bacteria"/>
</dbReference>
<reference evidence="1 3" key="2">
    <citation type="journal article" date="2010" name="Proc. Natl. Acad. Sci. U.S.A.">
        <title>Clostridium ljungdahlii represents a microbial production platform based on syngas.</title>
        <authorList>
            <person name="Kopke M."/>
            <person name="Held C."/>
            <person name="Hujer S."/>
            <person name="Liesegang H."/>
            <person name="Wiezer A."/>
            <person name="Wollherr A."/>
            <person name="Ehrenreich A."/>
            <person name="Liebl W."/>
            <person name="Gottschalk G."/>
            <person name="Durre P."/>
        </authorList>
    </citation>
    <scope>NUCLEOTIDE SEQUENCE [LARGE SCALE GENOMIC DNA]</scope>
    <source>
        <strain evidence="3">ATCC 55383 / DSM 13528 / PETC</strain>
        <strain evidence="1">DSM 13528</strain>
    </source>
</reference>
<proteinExistence type="predicted"/>
<dbReference type="EMBL" id="LITS01000029">
    <property type="protein sequence ID" value="OAA84108.1"/>
    <property type="molecule type" value="Genomic_DNA"/>
</dbReference>
<dbReference type="HOGENOM" id="CLU_2300900_0_0_9"/>
<evidence type="ECO:0000313" key="1">
    <source>
        <dbReference type="EMBL" id="ADK14751.1"/>
    </source>
</evidence>
<dbReference type="KEGG" id="clj:CLJU_c16870"/>
<keyword evidence="4" id="KW-1185">Reference proteome</keyword>
<dbReference type="OrthoDB" id="1935889at2"/>
<dbReference type="AlphaFoldDB" id="D8GU88"/>
<reference evidence="2 4" key="3">
    <citation type="journal article" date="2016" name="Biotechnol. Bioeng.">
        <title>Traits of selected Clostridium strains for syngas fermentation to ethanol.</title>
        <authorList>
            <person name="Martin M.E."/>
            <person name="Richter H."/>
            <person name="Saha S."/>
            <person name="Angenent L.T."/>
        </authorList>
    </citation>
    <scope>NUCLEOTIDE SEQUENCE [LARGE SCALE GENOMIC DNA]</scope>
    <source>
        <strain evidence="2 4">PETC</strain>
    </source>
</reference>
<gene>
    <name evidence="1" type="ordered locus">CLJU_c16870</name>
    <name evidence="2" type="ORF">WX45_01952</name>
</gene>
<dbReference type="RefSeq" id="WP_013238348.1">
    <property type="nucleotide sequence ID" value="NC_014328.1"/>
</dbReference>